<proteinExistence type="predicted"/>
<sequence length="55" mass="6540">MSDDSPEERPRDWMEIWYETGEITWQKPLSPEANARIQALYDELIQKQEKEDGDA</sequence>
<protein>
    <submittedName>
        <fullName evidence="1">Predicted protein</fullName>
    </submittedName>
</protein>
<name>D6A498_STRV1</name>
<gene>
    <name evidence="1" type="ORF">SSFG_00992</name>
</gene>
<dbReference type="AlphaFoldDB" id="D6A498"/>
<dbReference type="Proteomes" id="UP000003824">
    <property type="component" value="Unassembled WGS sequence"/>
</dbReference>
<dbReference type="EMBL" id="DS999641">
    <property type="protein sequence ID" value="EFE65738.2"/>
    <property type="molecule type" value="Genomic_DNA"/>
</dbReference>
<organism evidence="1 2">
    <name type="scientific">Streptomyces viridosporus (strain ATCC 14672 / DSM 40746 / JCM 4963 / KCTC 9882 / NRRL B-12104 / FH 1290)</name>
    <name type="common">Streptomyces ghanaensis</name>
    <dbReference type="NCBI Taxonomy" id="566461"/>
    <lineage>
        <taxon>Bacteria</taxon>
        <taxon>Bacillati</taxon>
        <taxon>Actinomycetota</taxon>
        <taxon>Actinomycetes</taxon>
        <taxon>Kitasatosporales</taxon>
        <taxon>Streptomycetaceae</taxon>
        <taxon>Streptomyces</taxon>
    </lineage>
</organism>
<accession>D6A498</accession>
<dbReference type="RefSeq" id="WP_004980435.1">
    <property type="nucleotide sequence ID" value="NZ_DS999641.1"/>
</dbReference>
<evidence type="ECO:0000313" key="1">
    <source>
        <dbReference type="EMBL" id="EFE65738.2"/>
    </source>
</evidence>
<reference evidence="2" key="1">
    <citation type="submission" date="2008-12" db="EMBL/GenBank/DDBJ databases">
        <title>Annotation of Streptomyces ghanaensis ATCC 14672.</title>
        <authorList>
            <consortium name="The Broad Institute Genome Sequencing Platform"/>
            <consortium name="Broad Institute Microbial Sequencing Center"/>
            <person name="Fischbach M."/>
            <person name="Ward D."/>
            <person name="Young S."/>
            <person name="Kodira C.D."/>
            <person name="Zeng Q."/>
            <person name="Koehrsen M."/>
            <person name="Godfrey P."/>
            <person name="Alvarado L."/>
            <person name="Berlin A.M."/>
            <person name="Borenstein D."/>
            <person name="Chen Z."/>
            <person name="Engels R."/>
            <person name="Freedman E."/>
            <person name="Gellesch M."/>
            <person name="Goldberg J."/>
            <person name="Griggs A."/>
            <person name="Gujja S."/>
            <person name="Heiman D.I."/>
            <person name="Hepburn T.A."/>
            <person name="Howarth C."/>
            <person name="Jen D."/>
            <person name="Larson L."/>
            <person name="Lewis B."/>
            <person name="Mehta T."/>
            <person name="Park D."/>
            <person name="Pearson M."/>
            <person name="Roberts A."/>
            <person name="Saif S."/>
            <person name="Shea T.D."/>
            <person name="Shenoy N."/>
            <person name="Sisk P."/>
            <person name="Stolte C."/>
            <person name="Sykes S.N."/>
            <person name="Walk T."/>
            <person name="White J."/>
            <person name="Yandava C."/>
            <person name="Straight P."/>
            <person name="Clardy J."/>
            <person name="Hung D."/>
            <person name="Kolter R."/>
            <person name="Mekalanos J."/>
            <person name="Walker S."/>
            <person name="Walsh C.T."/>
            <person name="Wieland B.L.C."/>
            <person name="Ilzarbe M."/>
            <person name="Galagan J."/>
            <person name="Nusbaum C."/>
            <person name="Birren B."/>
        </authorList>
    </citation>
    <scope>NUCLEOTIDE SEQUENCE [LARGE SCALE GENOMIC DNA]</scope>
    <source>
        <strain evidence="2">ATCC 14672 / DSM 40746 / JCM 4963 / KCTC 9882 / NRRL B-12104 / FH 1290</strain>
    </source>
</reference>
<evidence type="ECO:0000313" key="2">
    <source>
        <dbReference type="Proteomes" id="UP000003824"/>
    </source>
</evidence>